<dbReference type="PRINTS" id="PR00057">
    <property type="entry name" value="NFKBTNSCPFCT"/>
</dbReference>
<evidence type="ECO:0000256" key="3">
    <source>
        <dbReference type="ARBA" id="ARBA00023108"/>
    </source>
</evidence>
<feature type="compositionally biased region" description="Low complexity" evidence="7">
    <location>
        <begin position="21"/>
        <end position="35"/>
    </location>
</feature>
<dbReference type="SUPFAM" id="SSF81296">
    <property type="entry name" value="E set domains"/>
    <property type="match status" value="1"/>
</dbReference>
<dbReference type="PROSITE" id="PS01204">
    <property type="entry name" value="REL_1"/>
    <property type="match status" value="1"/>
</dbReference>
<dbReference type="InterPro" id="IPR032397">
    <property type="entry name" value="RHD_dimer"/>
</dbReference>
<evidence type="ECO:0000256" key="2">
    <source>
        <dbReference type="ARBA" id="ARBA00023015"/>
    </source>
</evidence>
<dbReference type="GO" id="GO:0034097">
    <property type="term" value="P:response to cytokine"/>
    <property type="evidence" value="ECO:0007669"/>
    <property type="project" value="TreeGrafter"/>
</dbReference>
<evidence type="ECO:0000256" key="7">
    <source>
        <dbReference type="SAM" id="MobiDB-lite"/>
    </source>
</evidence>
<dbReference type="InterPro" id="IPR014756">
    <property type="entry name" value="Ig_E-set"/>
</dbReference>
<dbReference type="PANTHER" id="PTHR24169:SF18">
    <property type="entry name" value="TRANSCRIPTION FACTOR RELB"/>
    <property type="match status" value="1"/>
</dbReference>
<accession>A0A1S3SX74</accession>
<dbReference type="GO" id="GO:0048511">
    <property type="term" value="P:rhythmic process"/>
    <property type="evidence" value="ECO:0007669"/>
    <property type="project" value="UniProtKB-KW"/>
</dbReference>
<dbReference type="GO" id="GO:0045087">
    <property type="term" value="P:innate immune response"/>
    <property type="evidence" value="ECO:0007669"/>
    <property type="project" value="TreeGrafter"/>
</dbReference>
<dbReference type="FunFam" id="2.60.40.340:FF:000005">
    <property type="entry name" value="RELB proto-oncogene, NF-kB subunit"/>
    <property type="match status" value="1"/>
</dbReference>
<dbReference type="Proteomes" id="UP001652741">
    <property type="component" value="Chromosome ssa09"/>
</dbReference>
<keyword evidence="9" id="KW-1185">Reference proteome</keyword>
<dbReference type="InterPro" id="IPR037059">
    <property type="entry name" value="RHD_DNA_bind_dom_sf"/>
</dbReference>
<dbReference type="Pfam" id="PF00554">
    <property type="entry name" value="RHD_DNA_bind"/>
    <property type="match status" value="1"/>
</dbReference>
<comment type="subcellular location">
    <subcellularLocation>
        <location evidence="1">Nucleus</location>
    </subcellularLocation>
</comment>
<dbReference type="RefSeq" id="XP_014068948.1">
    <property type="nucleotide sequence ID" value="XM_014213473.2"/>
</dbReference>
<dbReference type="FunFam" id="2.60.40.10:FF:000046">
    <property type="entry name" value="Nuclear factor NF-kappa-B p105 subunit"/>
    <property type="match status" value="1"/>
</dbReference>
<dbReference type="GO" id="GO:0007399">
    <property type="term" value="P:nervous system development"/>
    <property type="evidence" value="ECO:0007669"/>
    <property type="project" value="UniProtKB-ARBA"/>
</dbReference>
<dbReference type="Gene3D" id="2.60.40.10">
    <property type="entry name" value="Immunoglobulins"/>
    <property type="match status" value="1"/>
</dbReference>
<dbReference type="InterPro" id="IPR008967">
    <property type="entry name" value="p53-like_TF_DNA-bd_sf"/>
</dbReference>
<dbReference type="InterPro" id="IPR030492">
    <property type="entry name" value="RHD_CS"/>
</dbReference>
<dbReference type="InterPro" id="IPR011539">
    <property type="entry name" value="RHD_DNA_bind_dom"/>
</dbReference>
<dbReference type="Gene3D" id="2.60.40.340">
    <property type="entry name" value="Rel homology domain (RHD), DNA-binding domain"/>
    <property type="match status" value="1"/>
</dbReference>
<reference evidence="10" key="1">
    <citation type="submission" date="2025-08" db="UniProtKB">
        <authorList>
            <consortium name="RefSeq"/>
        </authorList>
    </citation>
    <scope>IDENTIFICATION</scope>
</reference>
<dbReference type="GO" id="GO:0045944">
    <property type="term" value="P:positive regulation of transcription by RNA polymerase II"/>
    <property type="evidence" value="ECO:0007669"/>
    <property type="project" value="TreeGrafter"/>
</dbReference>
<dbReference type="GeneID" id="100380715"/>
<proteinExistence type="predicted"/>
<evidence type="ECO:0000259" key="8">
    <source>
        <dbReference type="PROSITE" id="PS50254"/>
    </source>
</evidence>
<dbReference type="PROSITE" id="PS50254">
    <property type="entry name" value="REL_2"/>
    <property type="match status" value="1"/>
</dbReference>
<keyword evidence="4" id="KW-0010">Activator</keyword>
<dbReference type="SMART" id="SM00429">
    <property type="entry name" value="IPT"/>
    <property type="match status" value="1"/>
</dbReference>
<feature type="region of interest" description="Disordered" evidence="7">
    <location>
        <begin position="1"/>
        <end position="42"/>
    </location>
</feature>
<keyword evidence="2" id="KW-0805">Transcription regulation</keyword>
<dbReference type="GO" id="GO:0005634">
    <property type="term" value="C:nucleus"/>
    <property type="evidence" value="ECO:0007669"/>
    <property type="project" value="UniProtKB-SubCell"/>
</dbReference>
<dbReference type="GO" id="GO:0006954">
    <property type="term" value="P:inflammatory response"/>
    <property type="evidence" value="ECO:0007669"/>
    <property type="project" value="TreeGrafter"/>
</dbReference>
<dbReference type="GO" id="GO:0007249">
    <property type="term" value="P:canonical NF-kappaB signal transduction"/>
    <property type="evidence" value="ECO:0007669"/>
    <property type="project" value="TreeGrafter"/>
</dbReference>
<sequence>MAAPRPTRGVSHSGSNRRGRSSGSGTSRGPDSPSRQAQTDTDLLEQILERPTLAVVEQPKERGMRFRYECEGRSAGSILGASSGDSNKTLPAIELQGPIQNIKKAMVTVSLVTKDYPYRPHPHCLVGKDCADGTGICVICLNPHSNRRHSFANLGIQCVRRKELDASLEKRRNQKIDPFKTGHSKSIEDMDMNVVRLCFQCELEWEDGKRDFLNPIVSNPVYDKKATTTSELKINRLNIVKGPCTGKTEIYMLCDKVQKEDIEIIFKRGSWEAKAEFAQTDVHRQIAIVFKTPSYQEQDVGEEVEVNVLLRRLSDHMDSDPVTFTYQPDNTDPYEVKRKRKIKSDIGFTERSCVAVENVAAAGASTSQPFEPFTFPPAESQLVPEELHPPAQSGASTMGEIHYNDPQEDNFFNEDVSPDDINMLSRILFNDPALLGFGQELNSNFTPGVMDMNFNFNQGGSGQDLGYYNDLQFNQLVNENQASPMDLLPLLLRGSAPQDQGQCDNEGCDLVQVKTEGDL</sequence>
<feature type="domain" description="RHD" evidence="8">
    <location>
        <begin position="48"/>
        <end position="228"/>
    </location>
</feature>
<name>A0A1S3SX74_SALSA</name>
<evidence type="ECO:0000313" key="10">
    <source>
        <dbReference type="RefSeq" id="XP_014068948.1"/>
    </source>
</evidence>
<gene>
    <name evidence="10" type="primary">LOC100380715</name>
</gene>
<keyword evidence="5" id="KW-0804">Transcription</keyword>
<dbReference type="InterPro" id="IPR000451">
    <property type="entry name" value="NFkB/Dor"/>
</dbReference>
<organism evidence="9 10">
    <name type="scientific">Salmo salar</name>
    <name type="common">Atlantic salmon</name>
    <dbReference type="NCBI Taxonomy" id="8030"/>
    <lineage>
        <taxon>Eukaryota</taxon>
        <taxon>Metazoa</taxon>
        <taxon>Chordata</taxon>
        <taxon>Craniata</taxon>
        <taxon>Vertebrata</taxon>
        <taxon>Euteleostomi</taxon>
        <taxon>Actinopterygii</taxon>
        <taxon>Neopterygii</taxon>
        <taxon>Teleostei</taxon>
        <taxon>Protacanthopterygii</taxon>
        <taxon>Salmoniformes</taxon>
        <taxon>Salmonidae</taxon>
        <taxon>Salmoninae</taxon>
        <taxon>Salmo</taxon>
    </lineage>
</organism>
<dbReference type="Pfam" id="PF16179">
    <property type="entry name" value="RHD_dimer"/>
    <property type="match status" value="1"/>
</dbReference>
<dbReference type="GO" id="GO:0030098">
    <property type="term" value="P:lymphocyte differentiation"/>
    <property type="evidence" value="ECO:0007669"/>
    <property type="project" value="UniProtKB-ARBA"/>
</dbReference>
<dbReference type="InterPro" id="IPR013783">
    <property type="entry name" value="Ig-like_fold"/>
</dbReference>
<evidence type="ECO:0000256" key="1">
    <source>
        <dbReference type="ARBA" id="ARBA00004123"/>
    </source>
</evidence>
<dbReference type="GO" id="GO:0000978">
    <property type="term" value="F:RNA polymerase II cis-regulatory region sequence-specific DNA binding"/>
    <property type="evidence" value="ECO:0007669"/>
    <property type="project" value="TreeGrafter"/>
</dbReference>
<dbReference type="GO" id="GO:0033554">
    <property type="term" value="P:cellular response to stress"/>
    <property type="evidence" value="ECO:0007669"/>
    <property type="project" value="TreeGrafter"/>
</dbReference>
<dbReference type="GO" id="GO:0000981">
    <property type="term" value="F:DNA-binding transcription factor activity, RNA polymerase II-specific"/>
    <property type="evidence" value="ECO:0007669"/>
    <property type="project" value="TreeGrafter"/>
</dbReference>
<evidence type="ECO:0000256" key="6">
    <source>
        <dbReference type="ARBA" id="ARBA00023242"/>
    </source>
</evidence>
<dbReference type="PANTHER" id="PTHR24169">
    <property type="entry name" value="NUCLEAR FACTOR NF-KAPPA-B PROTEIN"/>
    <property type="match status" value="1"/>
</dbReference>
<protein>
    <submittedName>
        <fullName evidence="10">Transcription factor RelB isoform X3</fullName>
    </submittedName>
</protein>
<evidence type="ECO:0000256" key="5">
    <source>
        <dbReference type="ARBA" id="ARBA00023163"/>
    </source>
</evidence>
<dbReference type="GO" id="GO:0005829">
    <property type="term" value="C:cytosol"/>
    <property type="evidence" value="ECO:0007669"/>
    <property type="project" value="UniProtKB-ARBA"/>
</dbReference>
<dbReference type="InterPro" id="IPR002909">
    <property type="entry name" value="IPT_dom"/>
</dbReference>
<keyword evidence="6" id="KW-0539">Nucleus</keyword>
<dbReference type="AlphaFoldDB" id="A0A1S3SX74"/>
<evidence type="ECO:0000256" key="4">
    <source>
        <dbReference type="ARBA" id="ARBA00023159"/>
    </source>
</evidence>
<keyword evidence="3" id="KW-0090">Biological rhythms</keyword>
<dbReference type="GO" id="GO:0038061">
    <property type="term" value="P:non-canonical NF-kappaB signal transduction"/>
    <property type="evidence" value="ECO:0007669"/>
    <property type="project" value="TreeGrafter"/>
</dbReference>
<evidence type="ECO:0000313" key="9">
    <source>
        <dbReference type="Proteomes" id="UP001652741"/>
    </source>
</evidence>
<dbReference type="SUPFAM" id="SSF49417">
    <property type="entry name" value="p53-like transcription factors"/>
    <property type="match status" value="1"/>
</dbReference>